<reference evidence="12 13" key="1">
    <citation type="journal article" date="2014" name="BMC Genomics">
        <title>Adaptive genomic structural variation in the grape powdery mildew pathogen, Erysiphe necator.</title>
        <authorList>
            <person name="Jones L."/>
            <person name="Riaz S."/>
            <person name="Morales-Cruz A."/>
            <person name="Amrine K.C."/>
            <person name="McGuire B."/>
            <person name="Gubler W.D."/>
            <person name="Walker M.A."/>
            <person name="Cantu D."/>
        </authorList>
    </citation>
    <scope>NUCLEOTIDE SEQUENCE [LARGE SCALE GENOMIC DNA]</scope>
    <source>
        <strain evidence="13">c</strain>
    </source>
</reference>
<evidence type="ECO:0000256" key="8">
    <source>
        <dbReference type="ARBA" id="ARBA00023163"/>
    </source>
</evidence>
<dbReference type="SUPFAM" id="SSF57783">
    <property type="entry name" value="Zinc beta-ribbon"/>
    <property type="match status" value="1"/>
</dbReference>
<dbReference type="AlphaFoldDB" id="A0A0B1P6W4"/>
<dbReference type="GO" id="GO:0006368">
    <property type="term" value="P:transcription elongation by RNA polymerase II"/>
    <property type="evidence" value="ECO:0007669"/>
    <property type="project" value="TreeGrafter"/>
</dbReference>
<name>A0A0B1P6W4_UNCNE</name>
<dbReference type="EMBL" id="JNVN01001108">
    <property type="protein sequence ID" value="KHJ34003.1"/>
    <property type="molecule type" value="Genomic_DNA"/>
</dbReference>
<evidence type="ECO:0000313" key="12">
    <source>
        <dbReference type="EMBL" id="KHJ34003.1"/>
    </source>
</evidence>
<dbReference type="PANTHER" id="PTHR20934">
    <property type="entry name" value="TRANSCRIPTION ELONGATION FACTOR 1 HOMOLOG"/>
    <property type="match status" value="1"/>
</dbReference>
<dbReference type="InterPro" id="IPR007808">
    <property type="entry name" value="Elf1"/>
</dbReference>
<organism evidence="12 13">
    <name type="scientific">Uncinula necator</name>
    <name type="common">Grape powdery mildew</name>
    <dbReference type="NCBI Taxonomy" id="52586"/>
    <lineage>
        <taxon>Eukaryota</taxon>
        <taxon>Fungi</taxon>
        <taxon>Dikarya</taxon>
        <taxon>Ascomycota</taxon>
        <taxon>Pezizomycotina</taxon>
        <taxon>Leotiomycetes</taxon>
        <taxon>Erysiphales</taxon>
        <taxon>Erysiphaceae</taxon>
        <taxon>Erysiphe</taxon>
    </lineage>
</organism>
<dbReference type="GO" id="GO:0000993">
    <property type="term" value="F:RNA polymerase II complex binding"/>
    <property type="evidence" value="ECO:0007669"/>
    <property type="project" value="TreeGrafter"/>
</dbReference>
<evidence type="ECO:0000256" key="2">
    <source>
        <dbReference type="ARBA" id="ARBA00004123"/>
    </source>
</evidence>
<keyword evidence="6 10" id="KW-0862">Zinc</keyword>
<evidence type="ECO:0000256" key="3">
    <source>
        <dbReference type="ARBA" id="ARBA00009730"/>
    </source>
</evidence>
<keyword evidence="8 10" id="KW-0804">Transcription</keyword>
<dbReference type="Proteomes" id="UP000030854">
    <property type="component" value="Unassembled WGS sequence"/>
</dbReference>
<gene>
    <name evidence="12" type="ORF">EV44_g4817</name>
</gene>
<sequence length="146" mass="16107">MGKRKAAAKKPVGPRKNAPLPTVFPCLFCNHEKSVMVKLDKKSGVGHLNCKICNQQFQCAVNYLSAAVDVYSDWVDACDAVAKIDSEQKEQSQTATRSFGKGGSASFQGTSFKRGDENHDRRNIDQRVTSGSNYTSLHTKIDDDDY</sequence>
<dbReference type="Gene3D" id="2.20.25.190">
    <property type="match status" value="1"/>
</dbReference>
<dbReference type="FunFam" id="2.20.25.190:FF:000001">
    <property type="entry name" value="Transcription elongation factor 1 homolog"/>
    <property type="match status" value="1"/>
</dbReference>
<evidence type="ECO:0000256" key="5">
    <source>
        <dbReference type="ARBA" id="ARBA00022771"/>
    </source>
</evidence>
<dbReference type="GO" id="GO:0008270">
    <property type="term" value="F:zinc ion binding"/>
    <property type="evidence" value="ECO:0007669"/>
    <property type="project" value="UniProtKB-KW"/>
</dbReference>
<dbReference type="PANTHER" id="PTHR20934:SF0">
    <property type="entry name" value="TRANSCRIPTION ELONGATION FACTOR 1 HOMOLOG"/>
    <property type="match status" value="1"/>
</dbReference>
<evidence type="ECO:0000256" key="11">
    <source>
        <dbReference type="SAM" id="MobiDB-lite"/>
    </source>
</evidence>
<dbReference type="Pfam" id="PF05129">
    <property type="entry name" value="Zn_ribbon_Elf1"/>
    <property type="match status" value="1"/>
</dbReference>
<dbReference type="HOGENOM" id="CLU_105983_0_0_1"/>
<keyword evidence="4 10" id="KW-0479">Metal-binding</keyword>
<evidence type="ECO:0000256" key="6">
    <source>
        <dbReference type="ARBA" id="ARBA00022833"/>
    </source>
</evidence>
<evidence type="ECO:0000256" key="1">
    <source>
        <dbReference type="ARBA" id="ARBA00003357"/>
    </source>
</evidence>
<comment type="function">
    <text evidence="1 10">Transcription elongation factor implicated in the maintenance of proper chromatin structure in actively transcribed regions.</text>
</comment>
<evidence type="ECO:0000256" key="4">
    <source>
        <dbReference type="ARBA" id="ARBA00022723"/>
    </source>
</evidence>
<proteinExistence type="inferred from homology"/>
<keyword evidence="5 10" id="KW-0863">Zinc-finger</keyword>
<dbReference type="OrthoDB" id="445983at2759"/>
<evidence type="ECO:0000256" key="9">
    <source>
        <dbReference type="ARBA" id="ARBA00023242"/>
    </source>
</evidence>
<dbReference type="GO" id="GO:0008023">
    <property type="term" value="C:transcription elongation factor complex"/>
    <property type="evidence" value="ECO:0007669"/>
    <property type="project" value="TreeGrafter"/>
</dbReference>
<evidence type="ECO:0000256" key="10">
    <source>
        <dbReference type="RuleBase" id="RU364033"/>
    </source>
</evidence>
<evidence type="ECO:0000313" key="13">
    <source>
        <dbReference type="Proteomes" id="UP000030854"/>
    </source>
</evidence>
<dbReference type="InterPro" id="IPR038567">
    <property type="entry name" value="T_Elf1_sf"/>
</dbReference>
<accession>A0A0B1P6W4</accession>
<feature type="compositionally biased region" description="Basic and acidic residues" evidence="11">
    <location>
        <begin position="113"/>
        <end position="125"/>
    </location>
</feature>
<comment type="subcellular location">
    <subcellularLocation>
        <location evidence="2 10">Nucleus</location>
    </subcellularLocation>
</comment>
<dbReference type="STRING" id="52586.A0A0B1P6W4"/>
<keyword evidence="9 10" id="KW-0539">Nucleus</keyword>
<comment type="caution">
    <text evidence="12">The sequence shown here is derived from an EMBL/GenBank/DDBJ whole genome shotgun (WGS) entry which is preliminary data.</text>
</comment>
<keyword evidence="13" id="KW-1185">Reference proteome</keyword>
<keyword evidence="7 10" id="KW-0805">Transcription regulation</keyword>
<feature type="region of interest" description="Disordered" evidence="11">
    <location>
        <begin position="86"/>
        <end position="146"/>
    </location>
</feature>
<feature type="compositionally biased region" description="Polar residues" evidence="11">
    <location>
        <begin position="126"/>
        <end position="138"/>
    </location>
</feature>
<evidence type="ECO:0000256" key="7">
    <source>
        <dbReference type="ARBA" id="ARBA00023015"/>
    </source>
</evidence>
<comment type="similarity">
    <text evidence="3 10">Belongs to the ELOF1 family.</text>
</comment>
<protein>
    <recommendedName>
        <fullName evidence="10">Transcription elongation factor 1 homolog</fullName>
    </recommendedName>
</protein>